<proteinExistence type="predicted"/>
<reference evidence="2 3" key="1">
    <citation type="submission" date="2019-07" db="EMBL/GenBank/DDBJ databases">
        <title>Genomics analysis of Aphanomyces spp. identifies a new class of oomycete effector associated with host adaptation.</title>
        <authorList>
            <person name="Gaulin E."/>
        </authorList>
    </citation>
    <scope>NUCLEOTIDE SEQUENCE [LARGE SCALE GENOMIC DNA]</scope>
    <source>
        <strain evidence="2 3">ATCC 201684</strain>
    </source>
</reference>
<keyword evidence="3" id="KW-1185">Reference proteome</keyword>
<evidence type="ECO:0000313" key="3">
    <source>
        <dbReference type="Proteomes" id="UP000481153"/>
    </source>
</evidence>
<feature type="region of interest" description="Disordered" evidence="1">
    <location>
        <begin position="229"/>
        <end position="253"/>
    </location>
</feature>
<sequence>MLTMENDRAIGRPSDPIWKHFTKMEQLRTTAVAKSSKEGETTYTYARPRAKCNECGCIMTAQARQLKAHYAKCNKPEDRDDQVSSMHGIPAIKHQLSAAEKLLVVRCHAYFKEEKEKEKFLPCRTTPWQTRERVSKCLGISQKTVSQVVTEWNRFKDPTFQLKMPLPPQTDKPTPCRLTEFSTSIDTFIASRNAEQMDVTAQSVCAFLESHHGYAVDVAKMRRFLRKQGYTPGPRTNGRRYLVGPNSIDLSHT</sequence>
<dbReference type="Proteomes" id="UP000481153">
    <property type="component" value="Unassembled WGS sequence"/>
</dbReference>
<dbReference type="VEuPathDB" id="FungiDB:AeMF1_011629"/>
<protein>
    <submittedName>
        <fullName evidence="2">Uncharacterized protein</fullName>
    </submittedName>
</protein>
<dbReference type="AlphaFoldDB" id="A0A6G0WAT3"/>
<dbReference type="EMBL" id="VJMJ01000309">
    <property type="protein sequence ID" value="KAF0723384.1"/>
    <property type="molecule type" value="Genomic_DNA"/>
</dbReference>
<organism evidence="2 3">
    <name type="scientific">Aphanomyces euteiches</name>
    <dbReference type="NCBI Taxonomy" id="100861"/>
    <lineage>
        <taxon>Eukaryota</taxon>
        <taxon>Sar</taxon>
        <taxon>Stramenopiles</taxon>
        <taxon>Oomycota</taxon>
        <taxon>Saprolegniomycetes</taxon>
        <taxon>Saprolegniales</taxon>
        <taxon>Verrucalvaceae</taxon>
        <taxon>Aphanomyces</taxon>
    </lineage>
</organism>
<name>A0A6G0WAT3_9STRA</name>
<gene>
    <name evidence="2" type="ORF">Ae201684_017724</name>
</gene>
<evidence type="ECO:0000313" key="2">
    <source>
        <dbReference type="EMBL" id="KAF0723384.1"/>
    </source>
</evidence>
<accession>A0A6G0WAT3</accession>
<evidence type="ECO:0000256" key="1">
    <source>
        <dbReference type="SAM" id="MobiDB-lite"/>
    </source>
</evidence>
<comment type="caution">
    <text evidence="2">The sequence shown here is derived from an EMBL/GenBank/DDBJ whole genome shotgun (WGS) entry which is preliminary data.</text>
</comment>